<reference evidence="1 2" key="1">
    <citation type="submission" date="2024-01" db="EMBL/GenBank/DDBJ databases">
        <title>Genome assemblies of Stephania.</title>
        <authorList>
            <person name="Yang L."/>
        </authorList>
    </citation>
    <scope>NUCLEOTIDE SEQUENCE [LARGE SCALE GENOMIC DNA]</scope>
    <source>
        <strain evidence="1">QJT</strain>
        <tissue evidence="1">Leaf</tissue>
    </source>
</reference>
<dbReference type="AlphaFoldDB" id="A0AAP0PSX0"/>
<organism evidence="1 2">
    <name type="scientific">Stephania japonica</name>
    <dbReference type="NCBI Taxonomy" id="461633"/>
    <lineage>
        <taxon>Eukaryota</taxon>
        <taxon>Viridiplantae</taxon>
        <taxon>Streptophyta</taxon>
        <taxon>Embryophyta</taxon>
        <taxon>Tracheophyta</taxon>
        <taxon>Spermatophyta</taxon>
        <taxon>Magnoliopsida</taxon>
        <taxon>Ranunculales</taxon>
        <taxon>Menispermaceae</taxon>
        <taxon>Menispermoideae</taxon>
        <taxon>Cissampelideae</taxon>
        <taxon>Stephania</taxon>
    </lineage>
</organism>
<evidence type="ECO:0000313" key="2">
    <source>
        <dbReference type="Proteomes" id="UP001417504"/>
    </source>
</evidence>
<sequence>MTRGERSGLLMEILALGLKYPCLYYEFVGHRIFSVCETVVGFTPCQGIGSTNVGKAMGSRRAKFPVGNSTGHVGERAPFSEKCAPLSGQTYVKNKSAFPILWSALQLISAGFK</sequence>
<keyword evidence="2" id="KW-1185">Reference proteome</keyword>
<protein>
    <submittedName>
        <fullName evidence="1">Uncharacterized protein</fullName>
    </submittedName>
</protein>
<accession>A0AAP0PSX0</accession>
<name>A0AAP0PSX0_9MAGN</name>
<gene>
    <name evidence="1" type="ORF">Sjap_000819</name>
</gene>
<dbReference type="Proteomes" id="UP001417504">
    <property type="component" value="Unassembled WGS sequence"/>
</dbReference>
<proteinExistence type="predicted"/>
<comment type="caution">
    <text evidence="1">The sequence shown here is derived from an EMBL/GenBank/DDBJ whole genome shotgun (WGS) entry which is preliminary data.</text>
</comment>
<dbReference type="EMBL" id="JBBNAE010000001">
    <property type="protein sequence ID" value="KAK9153339.1"/>
    <property type="molecule type" value="Genomic_DNA"/>
</dbReference>
<evidence type="ECO:0000313" key="1">
    <source>
        <dbReference type="EMBL" id="KAK9153339.1"/>
    </source>
</evidence>